<gene>
    <name evidence="1" type="ORF">GEV26_05550</name>
</gene>
<dbReference type="AlphaFoldDB" id="A0A5Q2MKK9"/>
<organism evidence="1 2">
    <name type="scientific">Aeromicrobium yanjiei</name>
    <dbReference type="NCBI Taxonomy" id="2662028"/>
    <lineage>
        <taxon>Bacteria</taxon>
        <taxon>Bacillati</taxon>
        <taxon>Actinomycetota</taxon>
        <taxon>Actinomycetes</taxon>
        <taxon>Propionibacteriales</taxon>
        <taxon>Nocardioidaceae</taxon>
        <taxon>Aeromicrobium</taxon>
    </lineage>
</organism>
<accession>A0A5Q2MKK9</accession>
<evidence type="ECO:0000313" key="2">
    <source>
        <dbReference type="Proteomes" id="UP000392064"/>
    </source>
</evidence>
<dbReference type="Proteomes" id="UP000392064">
    <property type="component" value="Chromosome"/>
</dbReference>
<dbReference type="KEGG" id="aef:GEV26_05550"/>
<dbReference type="EMBL" id="CP045737">
    <property type="protein sequence ID" value="QGG40865.1"/>
    <property type="molecule type" value="Genomic_DNA"/>
</dbReference>
<name>A0A5Q2MKK9_9ACTN</name>
<dbReference type="RefSeq" id="WP_153652136.1">
    <property type="nucleotide sequence ID" value="NZ_CP045737.1"/>
</dbReference>
<evidence type="ECO:0000313" key="1">
    <source>
        <dbReference type="EMBL" id="QGG40865.1"/>
    </source>
</evidence>
<protein>
    <submittedName>
        <fullName evidence="1">Uncharacterized protein</fullName>
    </submittedName>
</protein>
<reference evidence="1 2" key="1">
    <citation type="submission" date="2019-11" db="EMBL/GenBank/DDBJ databases">
        <authorList>
            <person name="Li J."/>
        </authorList>
    </citation>
    <scope>NUCLEOTIDE SEQUENCE [LARGE SCALE GENOMIC DNA]</scope>
    <source>
        <strain evidence="1 2">MF47</strain>
    </source>
</reference>
<sequence length="92" mass="10428">MDELPFVITVVRTGGLAGLRREWTVEVAAPQEAEHWRPIVEACPWDHTPNDPAPDGFVYDFRVADMEAVVTERELDGPWRQLAEEVKRSTAP</sequence>
<dbReference type="Pfam" id="PF20242">
    <property type="entry name" value="Emfourin"/>
    <property type="match status" value="1"/>
</dbReference>
<dbReference type="InterPro" id="IPR049457">
    <property type="entry name" value="Emfourin"/>
</dbReference>
<keyword evidence="2" id="KW-1185">Reference proteome</keyword>
<proteinExistence type="predicted"/>